<organism evidence="1">
    <name type="scientific">Trichuris suis</name>
    <name type="common">pig whipworm</name>
    <dbReference type="NCBI Taxonomy" id="68888"/>
    <lineage>
        <taxon>Eukaryota</taxon>
        <taxon>Metazoa</taxon>
        <taxon>Ecdysozoa</taxon>
        <taxon>Nematoda</taxon>
        <taxon>Enoplea</taxon>
        <taxon>Dorylaimia</taxon>
        <taxon>Trichinellida</taxon>
        <taxon>Trichuridae</taxon>
        <taxon>Trichuris</taxon>
    </lineage>
</organism>
<name>A0A085NAZ2_9BILA</name>
<gene>
    <name evidence="1" type="ORF">M514_02890</name>
</gene>
<evidence type="ECO:0000313" key="1">
    <source>
        <dbReference type="EMBL" id="KFD66638.1"/>
    </source>
</evidence>
<accession>A0A085NAZ2</accession>
<protein>
    <submittedName>
        <fullName evidence="1">Uncharacterized protein</fullName>
    </submittedName>
</protein>
<sequence length="128" mass="14463">MLKGSICDDNHLIYYWNRLPHSLAVNNAASLNNPELPNDHIRQNYLEEKWARARKPETYGSSEKKGPPVELDVSNAFLVFPMVNLPAGFLCSSLEAPVDSVRDATGLTENELRFLHVPTNLHKNRLPL</sequence>
<dbReference type="Proteomes" id="UP000030758">
    <property type="component" value="Unassembled WGS sequence"/>
</dbReference>
<reference evidence="1" key="1">
    <citation type="journal article" date="2014" name="Nat. Genet.">
        <title>Genome and transcriptome of the porcine whipworm Trichuris suis.</title>
        <authorList>
            <person name="Jex A.R."/>
            <person name="Nejsum P."/>
            <person name="Schwarz E.M."/>
            <person name="Hu L."/>
            <person name="Young N.D."/>
            <person name="Hall R.S."/>
            <person name="Korhonen P.K."/>
            <person name="Liao S."/>
            <person name="Thamsborg S."/>
            <person name="Xia J."/>
            <person name="Xu P."/>
            <person name="Wang S."/>
            <person name="Scheerlinck J.P."/>
            <person name="Hofmann A."/>
            <person name="Sternberg P.W."/>
            <person name="Wang J."/>
            <person name="Gasser R.B."/>
        </authorList>
    </citation>
    <scope>NUCLEOTIDE SEQUENCE [LARGE SCALE GENOMIC DNA]</scope>
    <source>
        <strain evidence="1">DCEP-RM93F</strain>
    </source>
</reference>
<dbReference type="AlphaFoldDB" id="A0A085NAZ2"/>
<proteinExistence type="predicted"/>
<dbReference type="EMBL" id="KL367522">
    <property type="protein sequence ID" value="KFD66638.1"/>
    <property type="molecule type" value="Genomic_DNA"/>
</dbReference>